<feature type="transmembrane region" description="Helical" evidence="8">
    <location>
        <begin position="1064"/>
        <end position="1082"/>
    </location>
</feature>
<evidence type="ECO:0000259" key="9">
    <source>
        <dbReference type="Pfam" id="PF01408"/>
    </source>
</evidence>
<evidence type="ECO:0000256" key="5">
    <source>
        <dbReference type="ARBA" id="ARBA00023002"/>
    </source>
</evidence>
<dbReference type="EMBL" id="JQFZ01000018">
    <property type="protein sequence ID" value="KGO62835.1"/>
    <property type="molecule type" value="Genomic_DNA"/>
</dbReference>
<dbReference type="Pfam" id="PF02894">
    <property type="entry name" value="GFO_IDH_MocA_C"/>
    <property type="match status" value="1"/>
</dbReference>
<proteinExistence type="inferred from homology"/>
<evidence type="ECO:0000256" key="7">
    <source>
        <dbReference type="SAM" id="MobiDB-lite"/>
    </source>
</evidence>
<keyword evidence="2 12" id="KW-0489">Methyltransferase</keyword>
<keyword evidence="8" id="KW-0812">Transmembrane</keyword>
<dbReference type="InterPro" id="IPR000683">
    <property type="entry name" value="Gfo/Idh/MocA-like_OxRdtase_N"/>
</dbReference>
<sequence>MSTQVPASDAGKELKLLHYIYGQPNLDEIRGHPQKVIDLIHEFEKNYRFMIIGAEKGKFITKLIDEQKPKTMIELGCYVGYSAILFGDAVRRNGGERYLSLELNPEFAAIANMLVELAGLRDFVRIIVGRSDLSLHKLLTSGEVKEVELLFLDHYKPAYTTDLKICEHFGAIVPGSVLAADNVLYPGNPPYLEYVRSTVEQKREAAKAGPSQVYNTTGIAERAVQSYVEKDDVPTFRFVGNPNLVYESQLCQPEGLRDAVEVTSKIYNVGVVGYGFSAKIFHIPFVKEVPELKLYAVVQRTPKQDDDAEKDHPGVKSFRTTEEMVQDPAIDVVIITTAPDSHFALSKLALEAGKHVVCEKPFTPTTQEADELVAIAKKNNKQLAVFQNRRWDADFVTLSKLVKNGSLGRISEFETHFDRHRPEEPASDSHKWKNKVIPGGSAIYDLGTHLLDQVVHLLGLPARVTGFIGSAREANSSSYEDSFTVLLHYANGTLATAKATVVSPEDEQLRFWVRGDKGSFKKYHLDIQEDQLKAGIMPQDKGYGREPRERYGALTTIKDGKPVKEVVPTVEPPTYTEYYRKLVRALNGEGDLPASGAEAREVIRLIELARESSRTGRTLDVSPIMSALKAVDWIFPVTILMMDVKSLPDFRFFPYPVESKELLPPDDPITLNISSSWTYCGPLLTLESCKLPSSFNTWAESTINGSIMPSLFSFLTYVHDFLTRNNQSHYWLTIRASKGSDEFDIPRWHTDDLFFSPLRPPINHRRESLFSPITNLLKSTWTRPTTNQDLSTPILTSKLQTKHHEHHPALTPTPPTAQIPSTSPTPTNWKLTTTLLGPGTLFIPPATNHLARATQQAAKTAARTAHPNHICVSVRCVGCAMAAESVRERLAVELGAHGTVQASAGECVFFRVGEDEGAVHSEPRSHGDRVFVNVIPGHEADLRALMAKWGMEYPRACKTYQSLEHICHSQQNSSMASSPHGPVTLSHPTTWNFDIDRYVNPFVPAPRWHLIPKPFAYMLGYRERPPKPIGNIVIALWSLVGAFCGVALVASVSKRVPSFEARDATVIVGSFGAAAVIEFGAIDSPFAQPRNAVLSQVIACFFGVGISKLFALDPRAESYTELGGALACALTTAVMILTKTTHPPAGATALLAVTHSQTVALGWFLFPVMLLGVTLMQAAAVVINNIQRRYPLYWWTSHPLSRSRGDVEKAIQKETTSVTSHYEDSLTDVPRRLVVEHGDILVPDGILLSAEEHEVLLKISERL</sequence>
<dbReference type="CDD" id="cd02440">
    <property type="entry name" value="AdoMet_MTases"/>
    <property type="match status" value="1"/>
</dbReference>
<dbReference type="Gene3D" id="3.40.50.720">
    <property type="entry name" value="NAD(P)-binding Rossmann-like Domain"/>
    <property type="match status" value="1"/>
</dbReference>
<dbReference type="SUPFAM" id="SSF55347">
    <property type="entry name" value="Glyceraldehyde-3-phosphate dehydrogenase-like, C-terminal domain"/>
    <property type="match status" value="1"/>
</dbReference>
<feature type="transmembrane region" description="Helical" evidence="8">
    <location>
        <begin position="1158"/>
        <end position="1183"/>
    </location>
</feature>
<evidence type="ECO:0000313" key="12">
    <source>
        <dbReference type="EMBL" id="KGO62835.1"/>
    </source>
</evidence>
<evidence type="ECO:0000256" key="4">
    <source>
        <dbReference type="ARBA" id="ARBA00022691"/>
    </source>
</evidence>
<comment type="caution">
    <text evidence="12">The sequence shown here is derived from an EMBL/GenBank/DDBJ whole genome shotgun (WGS) entry which is preliminary data.</text>
</comment>
<dbReference type="GO" id="GO:0000166">
    <property type="term" value="F:nucleotide binding"/>
    <property type="evidence" value="ECO:0007669"/>
    <property type="project" value="InterPro"/>
</dbReference>
<dbReference type="GeneID" id="27677052"/>
<dbReference type="PANTHER" id="PTHR43708">
    <property type="entry name" value="CONSERVED EXPRESSED OXIDOREDUCTASE (EUROFUNG)"/>
    <property type="match status" value="1"/>
</dbReference>
<dbReference type="Pfam" id="PF04982">
    <property type="entry name" value="TM_HPP"/>
    <property type="match status" value="1"/>
</dbReference>
<evidence type="ECO:0000256" key="1">
    <source>
        <dbReference type="ARBA" id="ARBA00010928"/>
    </source>
</evidence>
<feature type="transmembrane region" description="Helical" evidence="8">
    <location>
        <begin position="1032"/>
        <end position="1052"/>
    </location>
</feature>
<dbReference type="RefSeq" id="XP_016603335.1">
    <property type="nucleotide sequence ID" value="XM_016741633.1"/>
</dbReference>
<gene>
    <name evidence="12" type="ORF">PEX2_043580</name>
</gene>
<dbReference type="Pfam" id="PF01408">
    <property type="entry name" value="GFO_IDH_MocA"/>
    <property type="match status" value="1"/>
</dbReference>
<keyword evidence="5" id="KW-0560">Oxidoreductase</keyword>
<dbReference type="InterPro" id="IPR004104">
    <property type="entry name" value="Gfo/Idh/MocA-like_OxRdtase_C"/>
</dbReference>
<dbReference type="PANTHER" id="PTHR43708:SF5">
    <property type="entry name" value="CONSERVED EXPRESSED OXIDOREDUCTASE (EUROFUNG)-RELATED"/>
    <property type="match status" value="1"/>
</dbReference>
<feature type="transmembrane region" description="Helical" evidence="8">
    <location>
        <begin position="1119"/>
        <end position="1138"/>
    </location>
</feature>
<protein>
    <submittedName>
        <fullName evidence="12">O-methyltransferase, family 3</fullName>
    </submittedName>
</protein>
<reference evidence="12 13" key="1">
    <citation type="journal article" date="2015" name="Mol. Plant Microbe Interact.">
        <title>Genome, transcriptome, and functional analyses of Penicillium expansum provide new insights into secondary metabolism and pathogenicity.</title>
        <authorList>
            <person name="Ballester A.R."/>
            <person name="Marcet-Houben M."/>
            <person name="Levin E."/>
            <person name="Sela N."/>
            <person name="Selma-Lazaro C."/>
            <person name="Carmona L."/>
            <person name="Wisniewski M."/>
            <person name="Droby S."/>
            <person name="Gonzalez-Candelas L."/>
            <person name="Gabaldon T."/>
        </authorList>
    </citation>
    <scope>NUCLEOTIDE SEQUENCE [LARGE SCALE GENOMIC DNA]</scope>
    <source>
        <strain evidence="12 13">MD-8</strain>
    </source>
</reference>
<dbReference type="GO" id="GO:0032259">
    <property type="term" value="P:methylation"/>
    <property type="evidence" value="ECO:0007669"/>
    <property type="project" value="UniProtKB-KW"/>
</dbReference>
<feature type="region of interest" description="Disordered" evidence="7">
    <location>
        <begin position="799"/>
        <end position="828"/>
    </location>
</feature>
<dbReference type="InterPro" id="IPR029063">
    <property type="entry name" value="SAM-dependent_MTases_sf"/>
</dbReference>
<feature type="transmembrane region" description="Helical" evidence="8">
    <location>
        <begin position="1094"/>
        <end position="1112"/>
    </location>
</feature>
<evidence type="ECO:0000256" key="2">
    <source>
        <dbReference type="ARBA" id="ARBA00022603"/>
    </source>
</evidence>
<comment type="similarity">
    <text evidence="6">Belongs to the class I-like SAM-binding methyltransferase superfamily. Cation-dependent O-methyltransferase family.</text>
</comment>
<dbReference type="AlphaFoldDB" id="A0A0A2JB57"/>
<organism evidence="12 13">
    <name type="scientific">Penicillium expansum</name>
    <name type="common">Blue mold rot fungus</name>
    <dbReference type="NCBI Taxonomy" id="27334"/>
    <lineage>
        <taxon>Eukaryota</taxon>
        <taxon>Fungi</taxon>
        <taxon>Dikarya</taxon>
        <taxon>Ascomycota</taxon>
        <taxon>Pezizomycotina</taxon>
        <taxon>Eurotiomycetes</taxon>
        <taxon>Eurotiomycetidae</taxon>
        <taxon>Eurotiales</taxon>
        <taxon>Aspergillaceae</taxon>
        <taxon>Penicillium</taxon>
    </lineage>
</organism>
<dbReference type="InterPro" id="IPR051317">
    <property type="entry name" value="Gfo/Idh/MocA_oxidoreduct"/>
</dbReference>
<accession>A0A0A2JB57</accession>
<dbReference type="Gene3D" id="3.40.50.150">
    <property type="entry name" value="Vaccinia Virus protein VP39"/>
    <property type="match status" value="1"/>
</dbReference>
<dbReference type="PROSITE" id="PS51682">
    <property type="entry name" value="SAM_OMT_I"/>
    <property type="match status" value="1"/>
</dbReference>
<dbReference type="Gene3D" id="3.30.360.10">
    <property type="entry name" value="Dihydrodipicolinate Reductase, domain 2"/>
    <property type="match status" value="1"/>
</dbReference>
<evidence type="ECO:0000259" key="10">
    <source>
        <dbReference type="Pfam" id="PF02894"/>
    </source>
</evidence>
<comment type="similarity">
    <text evidence="1">Belongs to the Gfo/Idh/MocA family.</text>
</comment>
<dbReference type="InterPro" id="IPR002935">
    <property type="entry name" value="SAM_O-MeTrfase"/>
</dbReference>
<dbReference type="VEuPathDB" id="FungiDB:PEXP_062640"/>
<evidence type="ECO:0000259" key="11">
    <source>
        <dbReference type="Pfam" id="PF04982"/>
    </source>
</evidence>
<feature type="compositionally biased region" description="Polar residues" evidence="7">
    <location>
        <begin position="818"/>
        <end position="828"/>
    </location>
</feature>
<keyword evidence="8" id="KW-1133">Transmembrane helix</keyword>
<dbReference type="GO" id="GO:0008171">
    <property type="term" value="F:O-methyltransferase activity"/>
    <property type="evidence" value="ECO:0007669"/>
    <property type="project" value="InterPro"/>
</dbReference>
<dbReference type="HOGENOM" id="CLU_264625_0_0_1"/>
<keyword evidence="13" id="KW-1185">Reference proteome</keyword>
<name>A0A0A2JB57_PENEN</name>
<evidence type="ECO:0000256" key="6">
    <source>
        <dbReference type="ARBA" id="ARBA00023453"/>
    </source>
</evidence>
<dbReference type="Pfam" id="PF01596">
    <property type="entry name" value="Methyltransf_3"/>
    <property type="match status" value="1"/>
</dbReference>
<feature type="domain" description="HPP transmembrane region" evidence="11">
    <location>
        <begin position="1030"/>
        <end position="1191"/>
    </location>
</feature>
<dbReference type="SUPFAM" id="SSF53335">
    <property type="entry name" value="S-adenosyl-L-methionine-dependent methyltransferases"/>
    <property type="match status" value="1"/>
</dbReference>
<evidence type="ECO:0000256" key="8">
    <source>
        <dbReference type="SAM" id="Phobius"/>
    </source>
</evidence>
<evidence type="ECO:0000256" key="3">
    <source>
        <dbReference type="ARBA" id="ARBA00022679"/>
    </source>
</evidence>
<dbReference type="SUPFAM" id="SSF51735">
    <property type="entry name" value="NAD(P)-binding Rossmann-fold domains"/>
    <property type="match status" value="1"/>
</dbReference>
<feature type="domain" description="Gfo/Idh/MocA-like oxidoreductase C-terminal" evidence="10">
    <location>
        <begin position="400"/>
        <end position="620"/>
    </location>
</feature>
<dbReference type="STRING" id="27334.A0A0A2JB57"/>
<dbReference type="InterPro" id="IPR058581">
    <property type="entry name" value="TM_HPP"/>
</dbReference>
<dbReference type="Proteomes" id="UP000030143">
    <property type="component" value="Unassembled WGS sequence"/>
</dbReference>
<evidence type="ECO:0000313" key="13">
    <source>
        <dbReference type="Proteomes" id="UP000030143"/>
    </source>
</evidence>
<dbReference type="InterPro" id="IPR036291">
    <property type="entry name" value="NAD(P)-bd_dom_sf"/>
</dbReference>
<keyword evidence="8" id="KW-0472">Membrane</keyword>
<dbReference type="GO" id="GO:0016491">
    <property type="term" value="F:oxidoreductase activity"/>
    <property type="evidence" value="ECO:0007669"/>
    <property type="project" value="UniProtKB-KW"/>
</dbReference>
<keyword evidence="4" id="KW-0949">S-adenosyl-L-methionine</keyword>
<keyword evidence="3 12" id="KW-0808">Transferase</keyword>
<feature type="domain" description="Gfo/Idh/MocA-like oxidoreductase N-terminal" evidence="9">
    <location>
        <begin position="268"/>
        <end position="385"/>
    </location>
</feature>